<sequence>ALAALLAIGAAAAGTCSTPTHVGPMIDAATCSSVNQCGQCSALCTCGTAGVGCIGTNTQLRCLGEN</sequence>
<dbReference type="OrthoDB" id="409374at2759"/>
<evidence type="ECO:0000256" key="1">
    <source>
        <dbReference type="SAM" id="SignalP"/>
    </source>
</evidence>
<dbReference type="EMBL" id="CAJNNV010012209">
    <property type="protein sequence ID" value="CAE8600495.1"/>
    <property type="molecule type" value="Genomic_DNA"/>
</dbReference>
<organism evidence="2 3">
    <name type="scientific">Polarella glacialis</name>
    <name type="common">Dinoflagellate</name>
    <dbReference type="NCBI Taxonomy" id="89957"/>
    <lineage>
        <taxon>Eukaryota</taxon>
        <taxon>Sar</taxon>
        <taxon>Alveolata</taxon>
        <taxon>Dinophyceae</taxon>
        <taxon>Suessiales</taxon>
        <taxon>Suessiaceae</taxon>
        <taxon>Polarella</taxon>
    </lineage>
</organism>
<proteinExistence type="predicted"/>
<name>A0A813EEG3_POLGL</name>
<accession>A0A813EEG3</accession>
<keyword evidence="3" id="KW-1185">Reference proteome</keyword>
<feature type="signal peptide" evidence="1">
    <location>
        <begin position="1"/>
        <end position="17"/>
    </location>
</feature>
<dbReference type="Proteomes" id="UP000654075">
    <property type="component" value="Unassembled WGS sequence"/>
</dbReference>
<reference evidence="2" key="1">
    <citation type="submission" date="2021-02" db="EMBL/GenBank/DDBJ databases">
        <authorList>
            <person name="Dougan E. K."/>
            <person name="Rhodes N."/>
            <person name="Thang M."/>
            <person name="Chan C."/>
        </authorList>
    </citation>
    <scope>NUCLEOTIDE SEQUENCE</scope>
</reference>
<gene>
    <name evidence="2" type="ORF">PGLA1383_LOCUS18818</name>
</gene>
<protein>
    <submittedName>
        <fullName evidence="2">Uncharacterized protein</fullName>
    </submittedName>
</protein>
<comment type="caution">
    <text evidence="2">The sequence shown here is derived from an EMBL/GenBank/DDBJ whole genome shotgun (WGS) entry which is preliminary data.</text>
</comment>
<feature type="non-terminal residue" evidence="2">
    <location>
        <position position="66"/>
    </location>
</feature>
<keyword evidence="1" id="KW-0732">Signal</keyword>
<feature type="non-terminal residue" evidence="2">
    <location>
        <position position="1"/>
    </location>
</feature>
<evidence type="ECO:0000313" key="2">
    <source>
        <dbReference type="EMBL" id="CAE8600495.1"/>
    </source>
</evidence>
<feature type="chain" id="PRO_5032450711" evidence="1">
    <location>
        <begin position="18"/>
        <end position="66"/>
    </location>
</feature>
<evidence type="ECO:0000313" key="3">
    <source>
        <dbReference type="Proteomes" id="UP000654075"/>
    </source>
</evidence>
<dbReference type="AlphaFoldDB" id="A0A813EEG3"/>